<name>A0AAJ7XGB5_PETMA</name>
<evidence type="ECO:0000256" key="2">
    <source>
        <dbReference type="SAM" id="MobiDB-lite"/>
    </source>
</evidence>
<feature type="region of interest" description="Disordered" evidence="2">
    <location>
        <begin position="84"/>
        <end position="124"/>
    </location>
</feature>
<feature type="coiled-coil region" evidence="1">
    <location>
        <begin position="174"/>
        <end position="201"/>
    </location>
</feature>
<evidence type="ECO:0000313" key="3">
    <source>
        <dbReference type="Proteomes" id="UP001318040"/>
    </source>
</evidence>
<reference evidence="4 5" key="1">
    <citation type="submission" date="2025-04" db="UniProtKB">
        <authorList>
            <consortium name="RefSeq"/>
        </authorList>
    </citation>
    <scope>IDENTIFICATION</scope>
    <source>
        <tissue evidence="4 5">Sperm</tissue>
    </source>
</reference>
<organism evidence="3 5">
    <name type="scientific">Petromyzon marinus</name>
    <name type="common">Sea lamprey</name>
    <dbReference type="NCBI Taxonomy" id="7757"/>
    <lineage>
        <taxon>Eukaryota</taxon>
        <taxon>Metazoa</taxon>
        <taxon>Chordata</taxon>
        <taxon>Craniata</taxon>
        <taxon>Vertebrata</taxon>
        <taxon>Cyclostomata</taxon>
        <taxon>Hyperoartia</taxon>
        <taxon>Petromyzontiformes</taxon>
        <taxon>Petromyzontidae</taxon>
        <taxon>Petromyzon</taxon>
    </lineage>
</organism>
<sequence>MSLVERQWRTCRQKMEQDRMQLHRLQEALERGSSLVGRESERHAECERRLHCSCAASSLAARPRLLRAERRLLELVAATTHARHRAEEAREHADELVASHARSRARLGGGDEREPAPPTSPTLAAATQRWRDLVALRDERLSGLLGTSLTDWHAGPLHAQAEMEALRLELLHLKQEEAAKSTELEEQKQALTHARRGLEVEHKRCDAVLRRLRGQLAEARSQRGQPPLRPHTTPL</sequence>
<dbReference type="AlphaFoldDB" id="A0AAJ7XGB5"/>
<accession>A0AAJ7XGB5</accession>
<dbReference type="CTD" id="160857"/>
<evidence type="ECO:0000313" key="4">
    <source>
        <dbReference type="RefSeq" id="XP_032833688.1"/>
    </source>
</evidence>
<evidence type="ECO:0000256" key="1">
    <source>
        <dbReference type="SAM" id="Coils"/>
    </source>
</evidence>
<dbReference type="RefSeq" id="XP_032833688.1">
    <property type="nucleotide sequence ID" value="XM_032977797.1"/>
</dbReference>
<feature type="compositionally biased region" description="Basic and acidic residues" evidence="2">
    <location>
        <begin position="85"/>
        <end position="97"/>
    </location>
</feature>
<dbReference type="Proteomes" id="UP001318040">
    <property type="component" value="Chromosome 64"/>
</dbReference>
<evidence type="ECO:0000313" key="5">
    <source>
        <dbReference type="RefSeq" id="XP_032833689.1"/>
    </source>
</evidence>
<proteinExistence type="predicted"/>
<dbReference type="KEGG" id="pmrn:116956296"/>
<gene>
    <name evidence="4 5" type="primary">CCDC122</name>
</gene>
<keyword evidence="1" id="KW-0175">Coiled coil</keyword>
<dbReference type="RefSeq" id="XP_032833689.1">
    <property type="nucleotide sequence ID" value="XM_032977798.1"/>
</dbReference>
<keyword evidence="3" id="KW-1185">Reference proteome</keyword>
<dbReference type="GeneID" id="116956296"/>
<protein>
    <submittedName>
        <fullName evidence="4 5">Coiled-coil domain-containing protein 122</fullName>
    </submittedName>
</protein>